<dbReference type="PROSITE" id="PS51350">
    <property type="entry name" value="PTS_HPR_DOM"/>
    <property type="match status" value="1"/>
</dbReference>
<dbReference type="EMBL" id="JBHSOZ010000003">
    <property type="protein sequence ID" value="MFC5712384.1"/>
    <property type="molecule type" value="Genomic_DNA"/>
</dbReference>
<sequence>MSVHKVVEFVHLNEQYDSDLFFEKKEKMANGKSILGMMSLLTTVRVGEIVNVKAKGDDADQLVNAIVTFVEQADLGEELLDYYEEEGVETVEKAMTSSLTCWSPDVRNLAKSYLKTTRH</sequence>
<proteinExistence type="predicted"/>
<dbReference type="Pfam" id="PF00381">
    <property type="entry name" value="PTS-HPr"/>
    <property type="match status" value="1"/>
</dbReference>
<comment type="caution">
    <text evidence="2">The sequence shown here is derived from an EMBL/GenBank/DDBJ whole genome shotgun (WGS) entry which is preliminary data.</text>
</comment>
<dbReference type="Proteomes" id="UP001596142">
    <property type="component" value="Unassembled WGS sequence"/>
</dbReference>
<evidence type="ECO:0000259" key="1">
    <source>
        <dbReference type="PROSITE" id="PS51350"/>
    </source>
</evidence>
<dbReference type="SUPFAM" id="SSF55594">
    <property type="entry name" value="HPr-like"/>
    <property type="match status" value="1"/>
</dbReference>
<dbReference type="Gene3D" id="3.30.1340.10">
    <property type="entry name" value="HPr-like"/>
    <property type="match status" value="1"/>
</dbReference>
<feature type="domain" description="HPr" evidence="1">
    <location>
        <begin position="1"/>
        <end position="78"/>
    </location>
</feature>
<evidence type="ECO:0000313" key="3">
    <source>
        <dbReference type="Proteomes" id="UP001596142"/>
    </source>
</evidence>
<keyword evidence="3" id="KW-1185">Reference proteome</keyword>
<protein>
    <submittedName>
        <fullName evidence="2">HPr family phosphocarrier protein</fullName>
    </submittedName>
</protein>
<evidence type="ECO:0000313" key="2">
    <source>
        <dbReference type="EMBL" id="MFC5712384.1"/>
    </source>
</evidence>
<gene>
    <name evidence="2" type="ORF">ACFPU1_06290</name>
</gene>
<reference evidence="3" key="1">
    <citation type="journal article" date="2019" name="Int. J. Syst. Evol. Microbiol.">
        <title>The Global Catalogue of Microorganisms (GCM) 10K type strain sequencing project: providing services to taxonomists for standard genome sequencing and annotation.</title>
        <authorList>
            <consortium name="The Broad Institute Genomics Platform"/>
            <consortium name="The Broad Institute Genome Sequencing Center for Infectious Disease"/>
            <person name="Wu L."/>
            <person name="Ma J."/>
        </authorList>
    </citation>
    <scope>NUCLEOTIDE SEQUENCE [LARGE SCALE GENOMIC DNA]</scope>
    <source>
        <strain evidence="3">CECT 7184</strain>
    </source>
</reference>
<dbReference type="InterPro" id="IPR000032">
    <property type="entry name" value="HPr-like"/>
</dbReference>
<name>A0ABW0YQK8_9BACI</name>
<organism evidence="2 3">
    <name type="scientific">Thalassorhabdus alkalitolerans</name>
    <dbReference type="NCBI Taxonomy" id="2282697"/>
    <lineage>
        <taxon>Bacteria</taxon>
        <taxon>Bacillati</taxon>
        <taxon>Bacillota</taxon>
        <taxon>Bacilli</taxon>
        <taxon>Bacillales</taxon>
        <taxon>Bacillaceae</taxon>
        <taxon>Thalassorhabdus</taxon>
    </lineage>
</organism>
<accession>A0ABW0YQK8</accession>
<dbReference type="InterPro" id="IPR035895">
    <property type="entry name" value="HPr-like_sf"/>
</dbReference>